<dbReference type="GO" id="GO:0003700">
    <property type="term" value="F:DNA-binding transcription factor activity"/>
    <property type="evidence" value="ECO:0007669"/>
    <property type="project" value="InterPro"/>
</dbReference>
<evidence type="ECO:0000259" key="4">
    <source>
        <dbReference type="PROSITE" id="PS50995"/>
    </source>
</evidence>
<comment type="caution">
    <text evidence="5">The sequence shown here is derived from an EMBL/GenBank/DDBJ whole genome shotgun (WGS) entry which is preliminary data.</text>
</comment>
<dbReference type="EMBL" id="PKLZ01000008">
    <property type="protein sequence ID" value="PLW82402.1"/>
    <property type="molecule type" value="Genomic_DNA"/>
</dbReference>
<gene>
    <name evidence="5" type="ORF">CWI75_11610</name>
</gene>
<dbReference type="PROSITE" id="PS50995">
    <property type="entry name" value="HTH_MARR_2"/>
    <property type="match status" value="1"/>
</dbReference>
<dbReference type="PANTHER" id="PTHR35790:SF4">
    <property type="entry name" value="HTH-TYPE TRANSCRIPTIONAL REGULATOR PCHR"/>
    <property type="match status" value="1"/>
</dbReference>
<evidence type="ECO:0000313" key="5">
    <source>
        <dbReference type="EMBL" id="PLW82402.1"/>
    </source>
</evidence>
<dbReference type="InterPro" id="IPR000835">
    <property type="entry name" value="HTH_MarR-typ"/>
</dbReference>
<feature type="domain" description="HTH marR-type" evidence="4">
    <location>
        <begin position="15"/>
        <end position="152"/>
    </location>
</feature>
<dbReference type="SUPFAM" id="SSF46785">
    <property type="entry name" value="Winged helix' DNA-binding domain"/>
    <property type="match status" value="1"/>
</dbReference>
<dbReference type="OrthoDB" id="8906692at2"/>
<dbReference type="SMART" id="SM00347">
    <property type="entry name" value="HTH_MARR"/>
    <property type="match status" value="1"/>
</dbReference>
<proteinExistence type="predicted"/>
<dbReference type="Proteomes" id="UP000234845">
    <property type="component" value="Unassembled WGS sequence"/>
</dbReference>
<dbReference type="InterPro" id="IPR052067">
    <property type="entry name" value="Metal_resp_HTH_trans_reg"/>
</dbReference>
<keyword evidence="2" id="KW-0238">DNA-binding</keyword>
<dbReference type="InterPro" id="IPR036388">
    <property type="entry name" value="WH-like_DNA-bd_sf"/>
</dbReference>
<dbReference type="PANTHER" id="PTHR35790">
    <property type="entry name" value="HTH-TYPE TRANSCRIPTIONAL REGULATOR PCHR"/>
    <property type="match status" value="1"/>
</dbReference>
<dbReference type="AlphaFoldDB" id="A0A2N5Y1Y9"/>
<evidence type="ECO:0000256" key="3">
    <source>
        <dbReference type="ARBA" id="ARBA00023163"/>
    </source>
</evidence>
<accession>A0A2N5Y1Y9</accession>
<dbReference type="InterPro" id="IPR036390">
    <property type="entry name" value="WH_DNA-bd_sf"/>
</dbReference>
<dbReference type="RefSeq" id="WP_101521654.1">
    <property type="nucleotide sequence ID" value="NZ_PKLZ01000008.1"/>
</dbReference>
<keyword evidence="6" id="KW-1185">Reference proteome</keyword>
<sequence>MPDTANSTDQFVRRELQLERFLPYLVNNLADRISTGLSRIYADEYGLSIPEWRVIANLAEHGVLNAKRIVITTGMEKSKVSRAVKSLTDRSLIFQRRTENDNRARDLALTGTGEALYGELVPRALAWELQLLECLSTGEYRDLMHLLGKLREQAGRI</sequence>
<evidence type="ECO:0000256" key="1">
    <source>
        <dbReference type="ARBA" id="ARBA00023015"/>
    </source>
</evidence>
<organism evidence="5 6">
    <name type="scientific">Kineobactrum sediminis</name>
    <dbReference type="NCBI Taxonomy" id="1905677"/>
    <lineage>
        <taxon>Bacteria</taxon>
        <taxon>Pseudomonadati</taxon>
        <taxon>Pseudomonadota</taxon>
        <taxon>Gammaproteobacteria</taxon>
        <taxon>Cellvibrionales</taxon>
        <taxon>Halieaceae</taxon>
        <taxon>Kineobactrum</taxon>
    </lineage>
</organism>
<reference evidence="6" key="1">
    <citation type="submission" date="2017-11" db="EMBL/GenBank/DDBJ databases">
        <title>The draft genome sequence of Chromatocurvus sp. F02.</title>
        <authorList>
            <person name="Du Z.-J."/>
            <person name="Chang Y.-Q."/>
        </authorList>
    </citation>
    <scope>NUCLEOTIDE SEQUENCE [LARGE SCALE GENOMIC DNA]</scope>
    <source>
        <strain evidence="6">F02</strain>
    </source>
</reference>
<dbReference type="Pfam" id="PF12802">
    <property type="entry name" value="MarR_2"/>
    <property type="match status" value="1"/>
</dbReference>
<dbReference type="PRINTS" id="PR00598">
    <property type="entry name" value="HTHMARR"/>
</dbReference>
<dbReference type="Gene3D" id="1.10.10.10">
    <property type="entry name" value="Winged helix-like DNA-binding domain superfamily/Winged helix DNA-binding domain"/>
    <property type="match status" value="1"/>
</dbReference>
<evidence type="ECO:0000313" key="6">
    <source>
        <dbReference type="Proteomes" id="UP000234845"/>
    </source>
</evidence>
<protein>
    <submittedName>
        <fullName evidence="5">MarR family transcriptional regulator</fullName>
    </submittedName>
</protein>
<evidence type="ECO:0000256" key="2">
    <source>
        <dbReference type="ARBA" id="ARBA00023125"/>
    </source>
</evidence>
<keyword evidence="1" id="KW-0805">Transcription regulation</keyword>
<name>A0A2N5Y1Y9_9GAMM</name>
<dbReference type="GO" id="GO:0003677">
    <property type="term" value="F:DNA binding"/>
    <property type="evidence" value="ECO:0007669"/>
    <property type="project" value="UniProtKB-KW"/>
</dbReference>
<keyword evidence="3" id="KW-0804">Transcription</keyword>